<dbReference type="Proteomes" id="UP000886653">
    <property type="component" value="Unassembled WGS sequence"/>
</dbReference>
<accession>A0A9P6N6I3</accession>
<proteinExistence type="predicted"/>
<feature type="region of interest" description="Disordered" evidence="1">
    <location>
        <begin position="77"/>
        <end position="100"/>
    </location>
</feature>
<dbReference type="AlphaFoldDB" id="A0A9P6N6I3"/>
<evidence type="ECO:0000313" key="2">
    <source>
        <dbReference type="EMBL" id="KAG0140444.1"/>
    </source>
</evidence>
<feature type="compositionally biased region" description="Polar residues" evidence="1">
    <location>
        <begin position="20"/>
        <end position="47"/>
    </location>
</feature>
<name>A0A9P6N6I3_9BASI</name>
<evidence type="ECO:0000256" key="1">
    <source>
        <dbReference type="SAM" id="MobiDB-lite"/>
    </source>
</evidence>
<evidence type="ECO:0000313" key="3">
    <source>
        <dbReference type="Proteomes" id="UP000886653"/>
    </source>
</evidence>
<keyword evidence="3" id="KW-1185">Reference proteome</keyword>
<feature type="non-terminal residue" evidence="2">
    <location>
        <position position="1"/>
    </location>
</feature>
<feature type="region of interest" description="Disordered" evidence="1">
    <location>
        <begin position="1"/>
        <end position="61"/>
    </location>
</feature>
<gene>
    <name evidence="2" type="ORF">CROQUDRAFT_100119</name>
</gene>
<reference evidence="2" key="1">
    <citation type="submission" date="2013-11" db="EMBL/GenBank/DDBJ databases">
        <title>Genome sequence of the fusiform rust pathogen reveals effectors for host alternation and coevolution with pine.</title>
        <authorList>
            <consortium name="DOE Joint Genome Institute"/>
            <person name="Smith K."/>
            <person name="Pendleton A."/>
            <person name="Kubisiak T."/>
            <person name="Anderson C."/>
            <person name="Salamov A."/>
            <person name="Aerts A."/>
            <person name="Riley R."/>
            <person name="Clum A."/>
            <person name="Lindquist E."/>
            <person name="Ence D."/>
            <person name="Campbell M."/>
            <person name="Kronenberg Z."/>
            <person name="Feau N."/>
            <person name="Dhillon B."/>
            <person name="Hamelin R."/>
            <person name="Burleigh J."/>
            <person name="Smith J."/>
            <person name="Yandell M."/>
            <person name="Nelson C."/>
            <person name="Grigoriev I."/>
            <person name="Davis J."/>
        </authorList>
    </citation>
    <scope>NUCLEOTIDE SEQUENCE</scope>
    <source>
        <strain evidence="2">G11</strain>
    </source>
</reference>
<dbReference type="EMBL" id="MU167444">
    <property type="protein sequence ID" value="KAG0140444.1"/>
    <property type="molecule type" value="Genomic_DNA"/>
</dbReference>
<organism evidence="2 3">
    <name type="scientific">Cronartium quercuum f. sp. fusiforme G11</name>
    <dbReference type="NCBI Taxonomy" id="708437"/>
    <lineage>
        <taxon>Eukaryota</taxon>
        <taxon>Fungi</taxon>
        <taxon>Dikarya</taxon>
        <taxon>Basidiomycota</taxon>
        <taxon>Pucciniomycotina</taxon>
        <taxon>Pucciniomycetes</taxon>
        <taxon>Pucciniales</taxon>
        <taxon>Coleosporiaceae</taxon>
        <taxon>Cronartium</taxon>
    </lineage>
</organism>
<sequence length="318" mass="35717">VIKAGFDPTLTRPIVENPKIPSSESALQGNTNKAPKSPQAIDNTGLQKGQVKGEEPTSRSALLENKRPQVNSERLTVLGRGPTPKQLPEMKASSETTDQAKKLPSLVAVANQWEEKIPESLSPKPSAHTYEEKLTNAYWGENEYYRNTIHGTIVSNNPHFHPIVTDNEKESNWQKAQQSYLHGDNENGAGELGNRHKVNEQLDVMQGSPSRSLVQQHNLVQPVLVFHPWLLPPAPLAYNGVESGMTFFEHHDSYLVEVRPHYFISQHHPHGHRYPAPMALPQLQHVESYIMKPTNSQMFLPSQISAAWQKRFNEGLSM</sequence>
<comment type="caution">
    <text evidence="2">The sequence shown here is derived from an EMBL/GenBank/DDBJ whole genome shotgun (WGS) entry which is preliminary data.</text>
</comment>
<protein>
    <submittedName>
        <fullName evidence="2">Uncharacterized protein</fullName>
    </submittedName>
</protein>